<evidence type="ECO:0000313" key="2">
    <source>
        <dbReference type="EMBL" id="OGZ02917.1"/>
    </source>
</evidence>
<dbReference type="InterPro" id="IPR012902">
    <property type="entry name" value="N_methyl_site"/>
</dbReference>
<keyword evidence="1" id="KW-0472">Membrane</keyword>
<evidence type="ECO:0000313" key="3">
    <source>
        <dbReference type="Proteomes" id="UP000177246"/>
    </source>
</evidence>
<dbReference type="SUPFAM" id="SSF54523">
    <property type="entry name" value="Pili subunits"/>
    <property type="match status" value="1"/>
</dbReference>
<dbReference type="EMBL" id="MHLF01000034">
    <property type="protein sequence ID" value="OGZ02917.1"/>
    <property type="molecule type" value="Genomic_DNA"/>
</dbReference>
<dbReference type="InterPro" id="IPR045584">
    <property type="entry name" value="Pilin-like"/>
</dbReference>
<evidence type="ECO:0008006" key="4">
    <source>
        <dbReference type="Google" id="ProtNLM"/>
    </source>
</evidence>
<gene>
    <name evidence="2" type="ORF">A2430_00945</name>
</gene>
<organism evidence="2 3">
    <name type="scientific">Candidatus Liptonbacteria bacterium RIFOXYC1_FULL_36_8</name>
    <dbReference type="NCBI Taxonomy" id="1798655"/>
    <lineage>
        <taxon>Bacteria</taxon>
        <taxon>Candidatus Liptoniibacteriota</taxon>
    </lineage>
</organism>
<dbReference type="Gene3D" id="3.30.700.10">
    <property type="entry name" value="Glycoprotein, Type 4 Pilin"/>
    <property type="match status" value="1"/>
</dbReference>
<evidence type="ECO:0000256" key="1">
    <source>
        <dbReference type="SAM" id="Phobius"/>
    </source>
</evidence>
<keyword evidence="1" id="KW-0812">Transmembrane</keyword>
<protein>
    <recommendedName>
        <fullName evidence="4">Type II secretion system protein GspG C-terminal domain-containing protein</fullName>
    </recommendedName>
</protein>
<reference evidence="2 3" key="1">
    <citation type="journal article" date="2016" name="Nat. Commun.">
        <title>Thousands of microbial genomes shed light on interconnected biogeochemical processes in an aquifer system.</title>
        <authorList>
            <person name="Anantharaman K."/>
            <person name="Brown C.T."/>
            <person name="Hug L.A."/>
            <person name="Sharon I."/>
            <person name="Castelle C.J."/>
            <person name="Probst A.J."/>
            <person name="Thomas B.C."/>
            <person name="Singh A."/>
            <person name="Wilkins M.J."/>
            <person name="Karaoz U."/>
            <person name="Brodie E.L."/>
            <person name="Williams K.H."/>
            <person name="Hubbard S.S."/>
            <person name="Banfield J.F."/>
        </authorList>
    </citation>
    <scope>NUCLEOTIDE SEQUENCE [LARGE SCALE GENOMIC DNA]</scope>
</reference>
<dbReference type="NCBIfam" id="TIGR02532">
    <property type="entry name" value="IV_pilin_GFxxxE"/>
    <property type="match status" value="1"/>
</dbReference>
<keyword evidence="1" id="KW-1133">Transmembrane helix</keyword>
<dbReference type="Pfam" id="PF07963">
    <property type="entry name" value="N_methyl"/>
    <property type="match status" value="1"/>
</dbReference>
<sequence length="198" mass="20764">MIKKNTKINKRGFTLMELLIVIGVLAILATSATLVLNPAELLKQARDSTRISDLSTLNNALSLYVTNVSSPDMDGSAGAAGTCAVNCFTHISGTAANCGGRNVGASTSTPSRTVDNVGWIPVTFTDIPGGAPLSNVPVDPTNSTSYFYSYACDDTNETYELDTVFESVKYLTTNDYDGKDGGNAAAVYEVGSDPGLDI</sequence>
<proteinExistence type="predicted"/>
<name>A0A1G2CNU4_9BACT</name>
<dbReference type="AlphaFoldDB" id="A0A1G2CNU4"/>
<accession>A0A1G2CNU4</accession>
<feature type="transmembrane region" description="Helical" evidence="1">
    <location>
        <begin position="12"/>
        <end position="36"/>
    </location>
</feature>
<comment type="caution">
    <text evidence="2">The sequence shown here is derived from an EMBL/GenBank/DDBJ whole genome shotgun (WGS) entry which is preliminary data.</text>
</comment>
<dbReference type="Proteomes" id="UP000177246">
    <property type="component" value="Unassembled WGS sequence"/>
</dbReference>